<name>A0A9X3QX65_9HYPH</name>
<protein>
    <submittedName>
        <fullName evidence="2">VOC family protein</fullName>
    </submittedName>
</protein>
<accession>A0A9X3QX65</accession>
<evidence type="ECO:0000313" key="3">
    <source>
        <dbReference type="Proteomes" id="UP001151018"/>
    </source>
</evidence>
<dbReference type="AlphaFoldDB" id="A0A9X3QX65"/>
<organism evidence="2 3">
    <name type="scientific">Agrobacterium salinitolerans</name>
    <dbReference type="NCBI Taxonomy" id="1183413"/>
    <lineage>
        <taxon>Bacteria</taxon>
        <taxon>Pseudomonadati</taxon>
        <taxon>Pseudomonadota</taxon>
        <taxon>Alphaproteobacteria</taxon>
        <taxon>Hyphomicrobiales</taxon>
        <taxon>Rhizobiaceae</taxon>
        <taxon>Rhizobium/Agrobacterium group</taxon>
        <taxon>Agrobacterium</taxon>
    </lineage>
</organism>
<proteinExistence type="predicted"/>
<dbReference type="Proteomes" id="UP001151018">
    <property type="component" value="Unassembled WGS sequence"/>
</dbReference>
<dbReference type="SUPFAM" id="SSF54593">
    <property type="entry name" value="Glyoxalase/Bleomycin resistance protein/Dihydroxybiphenyl dioxygenase"/>
    <property type="match status" value="1"/>
</dbReference>
<dbReference type="InterPro" id="IPR025870">
    <property type="entry name" value="Glyoxalase-like_dom"/>
</dbReference>
<dbReference type="EMBL" id="JAPZLR010000001">
    <property type="protein sequence ID" value="MCZ7936277.1"/>
    <property type="molecule type" value="Genomic_DNA"/>
</dbReference>
<gene>
    <name evidence="2" type="ORF">O9X88_01850</name>
</gene>
<reference evidence="2" key="1">
    <citation type="submission" date="2022-12" db="EMBL/GenBank/DDBJ databases">
        <title>Draft genome sequences of 22 rhizogenic Agrobacterium biovar 1 strains, the causative agent of hairy root disease.</title>
        <authorList>
            <person name="Kim N."/>
            <person name="Vargas P."/>
            <person name="Rediers H."/>
        </authorList>
    </citation>
    <scope>NUCLEOTIDE SEQUENCE</scope>
    <source>
        <strain evidence="2">ST15.13.006</strain>
    </source>
</reference>
<feature type="domain" description="Glyoxalase-like" evidence="1">
    <location>
        <begin position="16"/>
        <end position="197"/>
    </location>
</feature>
<comment type="caution">
    <text evidence="2">The sequence shown here is derived from an EMBL/GenBank/DDBJ whole genome shotgun (WGS) entry which is preliminary data.</text>
</comment>
<dbReference type="RefSeq" id="WP_269834488.1">
    <property type="nucleotide sequence ID" value="NZ_JAPZLR010000001.1"/>
</dbReference>
<dbReference type="InterPro" id="IPR029068">
    <property type="entry name" value="Glyas_Bleomycin-R_OHBP_Dase"/>
</dbReference>
<evidence type="ECO:0000313" key="2">
    <source>
        <dbReference type="EMBL" id="MCZ7936277.1"/>
    </source>
</evidence>
<dbReference type="Gene3D" id="3.10.180.10">
    <property type="entry name" value="2,3-Dihydroxybiphenyl 1,2-Dioxygenase, domain 1"/>
    <property type="match status" value="1"/>
</dbReference>
<dbReference type="Pfam" id="PF13468">
    <property type="entry name" value="Glyoxalase_3"/>
    <property type="match status" value="1"/>
</dbReference>
<evidence type="ECO:0000259" key="1">
    <source>
        <dbReference type="Pfam" id="PF13468"/>
    </source>
</evidence>
<sequence length="301" mass="31443">MDFPPAEAVQLNPYPVDHLVLPVAHIDVATARLANLGFTVAPQAIHPFGTMNACVFFADGTYLEPLAVHDPAKYRDSVRNGDVFTRRDRDFRASHGEGFSALVAGTKDAFADHQRFISANLSAGDIFEFSRPVQMPDGSKSEASFRLAFAANGSAADFFMFSCQRIKAMPGDRSALERHANGVTGLSEITLIPGADARAGALAEAVFGFSSTLSPSGDRTFATANAAIRLTEKPAFGDASIDASSQGAGGLRGAGIVFSVRDLAVTAAVLAANGVSSMEAGGRLVVPAAPGQGVTFAFEEK</sequence>